<gene>
    <name evidence="2" type="ORF">TraAM80_07142</name>
</gene>
<name>A0A422N721_TRYRA</name>
<dbReference type="GeneID" id="40331075"/>
<sequence>MTATPQGWNLTRGPRGVELQQCPVVQSQRGPGASVLDGNAVKRQLLLLSRDEADTLEVQPQLRPLSACAGCPRRRDGTRHQRPGCGCAAWSDAPQAPMRMTNPPSAKA</sequence>
<keyword evidence="3" id="KW-1185">Reference proteome</keyword>
<evidence type="ECO:0000313" key="2">
    <source>
        <dbReference type="EMBL" id="RNF01241.1"/>
    </source>
</evidence>
<dbReference type="AlphaFoldDB" id="A0A422N721"/>
<evidence type="ECO:0000256" key="1">
    <source>
        <dbReference type="SAM" id="MobiDB-lite"/>
    </source>
</evidence>
<dbReference type="Proteomes" id="UP000283634">
    <property type="component" value="Unassembled WGS sequence"/>
</dbReference>
<comment type="caution">
    <text evidence="2">The sequence shown here is derived from an EMBL/GenBank/DDBJ whole genome shotgun (WGS) entry which is preliminary data.</text>
</comment>
<dbReference type="RefSeq" id="XP_029236222.1">
    <property type="nucleotide sequence ID" value="XM_029383950.1"/>
</dbReference>
<dbReference type="EMBL" id="MKGL01000285">
    <property type="protein sequence ID" value="RNF01241.1"/>
    <property type="molecule type" value="Genomic_DNA"/>
</dbReference>
<proteinExistence type="predicted"/>
<protein>
    <submittedName>
        <fullName evidence="2">Uncharacterized protein</fullName>
    </submittedName>
</protein>
<accession>A0A422N721</accession>
<evidence type="ECO:0000313" key="3">
    <source>
        <dbReference type="Proteomes" id="UP000283634"/>
    </source>
</evidence>
<feature type="region of interest" description="Disordered" evidence="1">
    <location>
        <begin position="72"/>
        <end position="108"/>
    </location>
</feature>
<reference evidence="2 3" key="1">
    <citation type="journal article" date="2018" name="BMC Genomics">
        <title>Genomic comparison of Trypanosoma conorhini and Trypanosoma rangeli to Trypanosoma cruzi strains of high and low virulence.</title>
        <authorList>
            <person name="Bradwell K.R."/>
            <person name="Koparde V.N."/>
            <person name="Matveyev A.V."/>
            <person name="Serrano M.G."/>
            <person name="Alves J.M."/>
            <person name="Parikh H."/>
            <person name="Huang B."/>
            <person name="Lee V."/>
            <person name="Espinosa-Alvarez O."/>
            <person name="Ortiz P.A."/>
            <person name="Costa-Martins A.G."/>
            <person name="Teixeira M.M."/>
            <person name="Buck G.A."/>
        </authorList>
    </citation>
    <scope>NUCLEOTIDE SEQUENCE [LARGE SCALE GENOMIC DNA]</scope>
    <source>
        <strain evidence="2 3">AM80</strain>
    </source>
</reference>
<organism evidence="2 3">
    <name type="scientific">Trypanosoma rangeli</name>
    <dbReference type="NCBI Taxonomy" id="5698"/>
    <lineage>
        <taxon>Eukaryota</taxon>
        <taxon>Discoba</taxon>
        <taxon>Euglenozoa</taxon>
        <taxon>Kinetoplastea</taxon>
        <taxon>Metakinetoplastina</taxon>
        <taxon>Trypanosomatida</taxon>
        <taxon>Trypanosomatidae</taxon>
        <taxon>Trypanosoma</taxon>
        <taxon>Herpetosoma</taxon>
    </lineage>
</organism>